<dbReference type="PROSITE" id="PS51192">
    <property type="entry name" value="HELICASE_ATP_BIND_1"/>
    <property type="match status" value="1"/>
</dbReference>
<feature type="domain" description="Helicase C-terminal" evidence="11">
    <location>
        <begin position="753"/>
        <end position="908"/>
    </location>
</feature>
<keyword evidence="13" id="KW-1185">Reference proteome</keyword>
<protein>
    <submittedName>
        <fullName evidence="12">Transcription-repair coupling factor</fullName>
    </submittedName>
</protein>
<dbReference type="InterPro" id="IPR036361">
    <property type="entry name" value="SAP_dom_sf"/>
</dbReference>
<keyword evidence="5" id="KW-0067">ATP-binding</keyword>
<dbReference type="InterPro" id="IPR047112">
    <property type="entry name" value="RecG/Mfd"/>
</dbReference>
<keyword evidence="7" id="KW-0234">DNA repair</keyword>
<dbReference type="GO" id="GO:0003677">
    <property type="term" value="F:DNA binding"/>
    <property type="evidence" value="ECO:0007669"/>
    <property type="project" value="UniProtKB-KW"/>
</dbReference>
<dbReference type="PROSITE" id="PS50800">
    <property type="entry name" value="SAP"/>
    <property type="match status" value="1"/>
</dbReference>
<evidence type="ECO:0000256" key="2">
    <source>
        <dbReference type="ARBA" id="ARBA00022763"/>
    </source>
</evidence>
<feature type="compositionally biased region" description="Acidic residues" evidence="8">
    <location>
        <begin position="121"/>
        <end position="136"/>
    </location>
</feature>
<accession>K8ELQ7</accession>
<feature type="compositionally biased region" description="Basic and acidic residues" evidence="8">
    <location>
        <begin position="300"/>
        <end position="311"/>
    </location>
</feature>
<feature type="compositionally biased region" description="Basic and acidic residues" evidence="8">
    <location>
        <begin position="65"/>
        <end position="83"/>
    </location>
</feature>
<evidence type="ECO:0000256" key="7">
    <source>
        <dbReference type="ARBA" id="ARBA00023204"/>
    </source>
</evidence>
<keyword evidence="1" id="KW-0547">Nucleotide-binding</keyword>
<feature type="compositionally biased region" description="Basic and acidic residues" evidence="8">
    <location>
        <begin position="10"/>
        <end position="24"/>
    </location>
</feature>
<dbReference type="InterPro" id="IPR001650">
    <property type="entry name" value="Helicase_C-like"/>
</dbReference>
<evidence type="ECO:0000313" key="12">
    <source>
        <dbReference type="EMBL" id="CCO18981.1"/>
    </source>
</evidence>
<evidence type="ECO:0000256" key="1">
    <source>
        <dbReference type="ARBA" id="ARBA00022741"/>
    </source>
</evidence>
<dbReference type="SUPFAM" id="SSF52540">
    <property type="entry name" value="P-loop containing nucleoside triphosphate hydrolases"/>
    <property type="match status" value="1"/>
</dbReference>
<dbReference type="SMART" id="SM00487">
    <property type="entry name" value="DEXDc"/>
    <property type="match status" value="1"/>
</dbReference>
<dbReference type="Gene3D" id="2.40.10.170">
    <property type="match status" value="1"/>
</dbReference>
<dbReference type="InterPro" id="IPR014001">
    <property type="entry name" value="Helicase_ATP-bd"/>
</dbReference>
<dbReference type="EMBL" id="FO082267">
    <property type="protein sequence ID" value="CCO18981.1"/>
    <property type="molecule type" value="Genomic_DNA"/>
</dbReference>
<dbReference type="RefSeq" id="XP_007509866.1">
    <property type="nucleotide sequence ID" value="XM_007509804.1"/>
</dbReference>
<feature type="compositionally biased region" description="Basic and acidic residues" evidence="8">
    <location>
        <begin position="230"/>
        <end position="239"/>
    </location>
</feature>
<dbReference type="InterPro" id="IPR036101">
    <property type="entry name" value="CarD-like/TRCF_RID_sf"/>
</dbReference>
<dbReference type="SUPFAM" id="SSF141259">
    <property type="entry name" value="CarD-like"/>
    <property type="match status" value="1"/>
</dbReference>
<dbReference type="InterPro" id="IPR003034">
    <property type="entry name" value="SAP_dom"/>
</dbReference>
<feature type="region of interest" description="Disordered" evidence="8">
    <location>
        <begin position="279"/>
        <end position="311"/>
    </location>
</feature>
<dbReference type="Gene3D" id="3.40.50.300">
    <property type="entry name" value="P-loop containing nucleotide triphosphate hydrolases"/>
    <property type="match status" value="2"/>
</dbReference>
<evidence type="ECO:0000256" key="4">
    <source>
        <dbReference type="ARBA" id="ARBA00022806"/>
    </source>
</evidence>
<dbReference type="InterPro" id="IPR003711">
    <property type="entry name" value="CarD-like/TRCF_RID"/>
</dbReference>
<dbReference type="PANTHER" id="PTHR47964:SF1">
    <property type="entry name" value="ATP-DEPENDENT DNA HELICASE HOMOLOG RECG, CHLOROPLASTIC"/>
    <property type="match status" value="1"/>
</dbReference>
<dbReference type="GO" id="GO:0003678">
    <property type="term" value="F:DNA helicase activity"/>
    <property type="evidence" value="ECO:0007669"/>
    <property type="project" value="TreeGrafter"/>
</dbReference>
<feature type="domain" description="SAP" evidence="9">
    <location>
        <begin position="43"/>
        <end position="77"/>
    </location>
</feature>
<feature type="domain" description="Helicase ATP-binding" evidence="10">
    <location>
        <begin position="567"/>
        <end position="732"/>
    </location>
</feature>
<evidence type="ECO:0000256" key="3">
    <source>
        <dbReference type="ARBA" id="ARBA00022801"/>
    </source>
</evidence>
<evidence type="ECO:0000259" key="9">
    <source>
        <dbReference type="PROSITE" id="PS50800"/>
    </source>
</evidence>
<keyword evidence="6" id="KW-0238">DNA-binding</keyword>
<sequence length="1143" mass="127112">MQQTDSIDASFERRLHGADGKGKGEDDDDDDEEESEQQMQLVLSKLKVPDLKSELEKRKLKKTGKKQELVDRLVVALERERKSLATTKKMMLAKEKEVTVGDEESDTTSSSSSREKKNESDEREDDDSDDDGEEDMTTATTAATSPPAGVQHAKVRRRVVRRGGGISDATASSSSSSKKGVKKKSSAVKRGSTAVNGNAKNDGSSVTAMMPSSSFSSSSSSHIIAPKYNPSREAREKQNEMEFVADFEKAFKTLRERLKLERLKASSDPETKLARMFEENKMEEDNSNSSSSSSNSDSSKTNEEKASDRLRRLFTERRQRGMRAVKRSFNEGEDAAKLGAMTTMAASIVDVEKTRLGASSSSSEDEGGLAEMMSELDVREALDGIGYALEVNNRVLEGYNDSTHGLANNSIDPFKLVIGEYVVHRKYGIGKFLGMRSINHEDEETGRNEGTRKVFLFIQFADDTAKIEPKKASMQLYRYASPGAQVKPPRLSKLYDKLGSWEAKEAQMQKQIRDLVVHQMCVYLQRLQCVRAPYRISKPDEEAKFAEGFRFELTPDQKMAIEDINEDMTRDTPMDRIIVGDVGFGKTEVAFRAISRACFSGKNSFILAPTTVLAKQHAANVAARFRHLGVEVNLLTRHVKTKDQKEILEKFSQKDSGRAQIIVGTHGLLNLSTEVYDNLDLLIIDEEQRFGVRHKDQISALKATVDVLTLSATPIPRTLHMAISGFRDASLVQTPPPERRPIRTNLLPMDEDKIREAIEYEINRGGQIYYIVPRIMMMGDSRQRLFGILPNLRVIEAHGQMDGDTLDAVMDEFSNGEADVLLCTTIVESGLDIPNCNTIIIEEVQSFGLASLYQLRGRVGRADRQAHAWMFYGLDPESLNEKAKERLLALEESCGLGEGFKLAERDMSIRGVGTLFGEKQSGEVDSVGADLYLELLYSQLQRVEMMRLKACLPGEVKIIHKTLVPDDKNPDIEDDAMLVTTEVRGSTEDLSISPAYIATDTARRTAENIVFKAKTAREFSVASHCLLKHFGEVTDSFTSCALLEREIAYAASELGIKEVIAVSSSVKNRSGYIDCIIDLPGEVKDMLVTGMDERFQGDVLTTDDGIRILGQKKESESKADILLLAVMSLRRISEGVPAFVKYL</sequence>
<feature type="compositionally biased region" description="Low complexity" evidence="8">
    <location>
        <begin position="287"/>
        <end position="299"/>
    </location>
</feature>
<dbReference type="SMART" id="SM00513">
    <property type="entry name" value="SAP"/>
    <property type="match status" value="1"/>
</dbReference>
<feature type="compositionally biased region" description="Polar residues" evidence="8">
    <location>
        <begin position="193"/>
        <end position="211"/>
    </location>
</feature>
<dbReference type="eggNOG" id="KOG0344">
    <property type="taxonomic scope" value="Eukaryota"/>
</dbReference>
<keyword evidence="4" id="KW-0347">Helicase</keyword>
<dbReference type="Gene3D" id="1.10.720.30">
    <property type="entry name" value="SAP domain"/>
    <property type="match status" value="1"/>
</dbReference>
<keyword evidence="3" id="KW-0378">Hydrolase</keyword>
<reference evidence="12 13" key="1">
    <citation type="submission" date="2011-10" db="EMBL/GenBank/DDBJ databases">
        <authorList>
            <person name="Genoscope - CEA"/>
        </authorList>
    </citation>
    <scope>NUCLEOTIDE SEQUENCE [LARGE SCALE GENOMIC DNA]</scope>
    <source>
        <strain evidence="12 13">RCC 1105</strain>
    </source>
</reference>
<evidence type="ECO:0000256" key="5">
    <source>
        <dbReference type="ARBA" id="ARBA00022840"/>
    </source>
</evidence>
<evidence type="ECO:0000256" key="8">
    <source>
        <dbReference type="SAM" id="MobiDB-lite"/>
    </source>
</evidence>
<evidence type="ECO:0000313" key="13">
    <source>
        <dbReference type="Proteomes" id="UP000198341"/>
    </source>
</evidence>
<evidence type="ECO:0000256" key="6">
    <source>
        <dbReference type="ARBA" id="ARBA00023125"/>
    </source>
</evidence>
<dbReference type="PROSITE" id="PS51194">
    <property type="entry name" value="HELICASE_CTER"/>
    <property type="match status" value="1"/>
</dbReference>
<dbReference type="InterPro" id="IPR011545">
    <property type="entry name" value="DEAD/DEAH_box_helicase_dom"/>
</dbReference>
<dbReference type="SMART" id="SM01058">
    <property type="entry name" value="CarD_TRCF"/>
    <property type="match status" value="1"/>
</dbReference>
<evidence type="ECO:0000259" key="11">
    <source>
        <dbReference type="PROSITE" id="PS51194"/>
    </source>
</evidence>
<feature type="region of interest" description="Disordered" evidence="8">
    <location>
        <begin position="1"/>
        <end position="239"/>
    </location>
</feature>
<dbReference type="GO" id="GO:0016787">
    <property type="term" value="F:hydrolase activity"/>
    <property type="evidence" value="ECO:0007669"/>
    <property type="project" value="UniProtKB-KW"/>
</dbReference>
<feature type="compositionally biased region" description="Low complexity" evidence="8">
    <location>
        <begin position="212"/>
        <end position="221"/>
    </location>
</feature>
<dbReference type="GO" id="GO:0005524">
    <property type="term" value="F:ATP binding"/>
    <property type="evidence" value="ECO:0007669"/>
    <property type="project" value="UniProtKB-KW"/>
</dbReference>
<name>K8ELQ7_9CHLO</name>
<dbReference type="InterPro" id="IPR027417">
    <property type="entry name" value="P-loop_NTPase"/>
</dbReference>
<evidence type="ECO:0000259" key="10">
    <source>
        <dbReference type="PROSITE" id="PS51192"/>
    </source>
</evidence>
<feature type="compositionally biased region" description="Acidic residues" evidence="8">
    <location>
        <begin position="25"/>
        <end position="36"/>
    </location>
</feature>
<dbReference type="AlphaFoldDB" id="K8ELQ7"/>
<dbReference type="Pfam" id="PF02037">
    <property type="entry name" value="SAP"/>
    <property type="match status" value="1"/>
</dbReference>
<dbReference type="SUPFAM" id="SSF68906">
    <property type="entry name" value="SAP domain"/>
    <property type="match status" value="1"/>
</dbReference>
<feature type="compositionally biased region" description="Basic and acidic residues" evidence="8">
    <location>
        <begin position="47"/>
        <end position="57"/>
    </location>
</feature>
<dbReference type="PANTHER" id="PTHR47964">
    <property type="entry name" value="ATP-DEPENDENT DNA HELICASE HOMOLOG RECG, CHLOROPLASTIC"/>
    <property type="match status" value="1"/>
</dbReference>
<proteinExistence type="predicted"/>
<dbReference type="Pfam" id="PF00270">
    <property type="entry name" value="DEAD"/>
    <property type="match status" value="1"/>
</dbReference>
<dbReference type="SMART" id="SM00490">
    <property type="entry name" value="HELICc"/>
    <property type="match status" value="1"/>
</dbReference>
<dbReference type="Pfam" id="PF02559">
    <property type="entry name" value="CarD_TRCF_RID"/>
    <property type="match status" value="1"/>
</dbReference>
<dbReference type="GeneID" id="19012481"/>
<dbReference type="Proteomes" id="UP000198341">
    <property type="component" value="Chromosome 12"/>
</dbReference>
<dbReference type="KEGG" id="bpg:Bathy12g02060"/>
<dbReference type="Pfam" id="PF00271">
    <property type="entry name" value="Helicase_C"/>
    <property type="match status" value="1"/>
</dbReference>
<dbReference type="STRING" id="41875.K8ELQ7"/>
<dbReference type="OrthoDB" id="495638at2759"/>
<gene>
    <name evidence="12" type="ordered locus">Bathy12g02060</name>
</gene>
<keyword evidence="2" id="KW-0227">DNA damage</keyword>
<dbReference type="GO" id="GO:0006281">
    <property type="term" value="P:DNA repair"/>
    <property type="evidence" value="ECO:0007669"/>
    <property type="project" value="UniProtKB-KW"/>
</dbReference>
<organism evidence="12 13">
    <name type="scientific">Bathycoccus prasinos</name>
    <dbReference type="NCBI Taxonomy" id="41875"/>
    <lineage>
        <taxon>Eukaryota</taxon>
        <taxon>Viridiplantae</taxon>
        <taxon>Chlorophyta</taxon>
        <taxon>Mamiellophyceae</taxon>
        <taxon>Mamiellales</taxon>
        <taxon>Bathycoccaceae</taxon>
        <taxon>Bathycoccus</taxon>
    </lineage>
</organism>